<dbReference type="InterPro" id="IPR001189">
    <property type="entry name" value="Mn/Fe_SOD"/>
</dbReference>
<dbReference type="GO" id="GO:0042644">
    <property type="term" value="C:chloroplast nucleoid"/>
    <property type="evidence" value="ECO:0007669"/>
    <property type="project" value="TreeGrafter"/>
</dbReference>
<name>D8TH85_VOLCA</name>
<comment type="catalytic activity">
    <reaction evidence="7">
        <text>2 superoxide + 2 H(+) = H2O2 + O2</text>
        <dbReference type="Rhea" id="RHEA:20696"/>
        <dbReference type="ChEBI" id="CHEBI:15378"/>
        <dbReference type="ChEBI" id="CHEBI:15379"/>
        <dbReference type="ChEBI" id="CHEBI:16240"/>
        <dbReference type="ChEBI" id="CHEBI:18421"/>
        <dbReference type="EC" id="1.15.1.1"/>
    </reaction>
</comment>
<dbReference type="InterPro" id="IPR019833">
    <property type="entry name" value="Mn/Fe_SOD_BS"/>
</dbReference>
<keyword evidence="5 7" id="KW-0560">Oxidoreductase</keyword>
<accession>D8TH85</accession>
<dbReference type="FunFam" id="3.55.40.20:FF:000001">
    <property type="entry name" value="Superoxide dismutase"/>
    <property type="match status" value="1"/>
</dbReference>
<comment type="similarity">
    <text evidence="2 7">Belongs to the iron/manganese superoxide dismutase family.</text>
</comment>
<proteinExistence type="inferred from homology"/>
<keyword evidence="11" id="KW-1185">Reference proteome</keyword>
<dbReference type="PANTHER" id="PTHR42769:SF3">
    <property type="entry name" value="SUPEROXIDE DISMUTASE [FE] 2, CHLOROPLASTIC"/>
    <property type="match status" value="1"/>
</dbReference>
<dbReference type="InterPro" id="IPR019832">
    <property type="entry name" value="Mn/Fe_SOD_C"/>
</dbReference>
<dbReference type="PRINTS" id="PR01703">
    <property type="entry name" value="MNSODISMTASE"/>
</dbReference>
<dbReference type="EMBL" id="GL378323">
    <property type="protein sequence ID" value="EFJ53027.1"/>
    <property type="molecule type" value="Genomic_DNA"/>
</dbReference>
<dbReference type="Gene3D" id="3.55.40.20">
    <property type="entry name" value="Iron/manganese superoxide dismutase, C-terminal domain"/>
    <property type="match status" value="1"/>
</dbReference>
<dbReference type="OrthoDB" id="239262at2759"/>
<evidence type="ECO:0000256" key="7">
    <source>
        <dbReference type="RuleBase" id="RU000414"/>
    </source>
</evidence>
<dbReference type="eggNOG" id="KOG0876">
    <property type="taxonomic scope" value="Eukaryota"/>
</dbReference>
<evidence type="ECO:0000256" key="6">
    <source>
        <dbReference type="PIRSR" id="PIRSR000349-1"/>
    </source>
</evidence>
<comment type="cofactor">
    <cofactor evidence="1">
        <name>Fe cation</name>
        <dbReference type="ChEBI" id="CHEBI:24875"/>
    </cofactor>
</comment>
<dbReference type="GeneID" id="9625520"/>
<dbReference type="FunCoup" id="D8TH85">
    <property type="interactions" value="195"/>
</dbReference>
<dbReference type="InterPro" id="IPR019831">
    <property type="entry name" value="Mn/Fe_SOD_N"/>
</dbReference>
<dbReference type="KEGG" id="vcn:VOLCADRAFT_85878"/>
<dbReference type="PROSITE" id="PS00088">
    <property type="entry name" value="SOD_MN"/>
    <property type="match status" value="1"/>
</dbReference>
<keyword evidence="4 6" id="KW-0479">Metal-binding</keyword>
<dbReference type="Gene3D" id="1.10.287.990">
    <property type="entry name" value="Fe,Mn superoxide dismutase (SOD) domain"/>
    <property type="match status" value="1"/>
</dbReference>
<dbReference type="Proteomes" id="UP000001058">
    <property type="component" value="Unassembled WGS sequence"/>
</dbReference>
<feature type="binding site" evidence="6">
    <location>
        <position position="191"/>
    </location>
    <ligand>
        <name>Mn(2+)</name>
        <dbReference type="ChEBI" id="CHEBI:29035"/>
    </ligand>
</feature>
<feature type="domain" description="Manganese/iron superoxide dismutase C-terminal" evidence="9">
    <location>
        <begin position="118"/>
        <end position="221"/>
    </location>
</feature>
<dbReference type="EC" id="1.15.1.1" evidence="3 7"/>
<reference evidence="10 11" key="1">
    <citation type="journal article" date="2010" name="Science">
        <title>Genomic analysis of organismal complexity in the multicellular green alga Volvox carteri.</title>
        <authorList>
            <person name="Prochnik S.E."/>
            <person name="Umen J."/>
            <person name="Nedelcu A.M."/>
            <person name="Hallmann A."/>
            <person name="Miller S.M."/>
            <person name="Nishii I."/>
            <person name="Ferris P."/>
            <person name="Kuo A."/>
            <person name="Mitros T."/>
            <person name="Fritz-Laylin L.K."/>
            <person name="Hellsten U."/>
            <person name="Chapman J."/>
            <person name="Simakov O."/>
            <person name="Rensing S.A."/>
            <person name="Terry A."/>
            <person name="Pangilinan J."/>
            <person name="Kapitonov V."/>
            <person name="Jurka J."/>
            <person name="Salamov A."/>
            <person name="Shapiro H."/>
            <person name="Schmutz J."/>
            <person name="Grimwood J."/>
            <person name="Lindquist E."/>
            <person name="Lucas S."/>
            <person name="Grigoriev I.V."/>
            <person name="Schmitt R."/>
            <person name="Kirk D."/>
            <person name="Rokhsar D.S."/>
        </authorList>
    </citation>
    <scope>NUCLEOTIDE SEQUENCE [LARGE SCALE GENOMIC DNA]</scope>
    <source>
        <strain evidence="11">f. Nagariensis / Eve</strain>
    </source>
</reference>
<evidence type="ECO:0000256" key="5">
    <source>
        <dbReference type="ARBA" id="ARBA00023002"/>
    </source>
</evidence>
<feature type="binding site" evidence="6">
    <location>
        <position position="58"/>
    </location>
    <ligand>
        <name>Mn(2+)</name>
        <dbReference type="ChEBI" id="CHEBI:29035"/>
    </ligand>
</feature>
<evidence type="ECO:0000256" key="1">
    <source>
        <dbReference type="ARBA" id="ARBA00001962"/>
    </source>
</evidence>
<comment type="function">
    <text evidence="7">Destroys radicals which are normally produced within the cells and which are toxic to biological systems.</text>
</comment>
<dbReference type="InParanoid" id="D8TH85"/>
<dbReference type="Pfam" id="PF00081">
    <property type="entry name" value="Sod_Fe_N"/>
    <property type="match status" value="1"/>
</dbReference>
<evidence type="ECO:0000313" key="10">
    <source>
        <dbReference type="EMBL" id="EFJ53027.1"/>
    </source>
</evidence>
<dbReference type="SUPFAM" id="SSF46609">
    <property type="entry name" value="Fe,Mn superoxide dismutase (SOD), N-terminal domain"/>
    <property type="match status" value="1"/>
</dbReference>
<dbReference type="RefSeq" id="XP_002946032.1">
    <property type="nucleotide sequence ID" value="XM_002945986.1"/>
</dbReference>
<evidence type="ECO:0000256" key="3">
    <source>
        <dbReference type="ARBA" id="ARBA00012682"/>
    </source>
</evidence>
<feature type="binding site" evidence="6">
    <location>
        <position position="103"/>
    </location>
    <ligand>
        <name>Mn(2+)</name>
        <dbReference type="ChEBI" id="CHEBI:29035"/>
    </ligand>
</feature>
<dbReference type="InterPro" id="IPR036314">
    <property type="entry name" value="SOD_C_sf"/>
</dbReference>
<dbReference type="SUPFAM" id="SSF54719">
    <property type="entry name" value="Fe,Mn superoxide dismutase (SOD), C-terminal domain"/>
    <property type="match status" value="1"/>
</dbReference>
<dbReference type="Pfam" id="PF02777">
    <property type="entry name" value="Sod_Fe_C"/>
    <property type="match status" value="1"/>
</dbReference>
<evidence type="ECO:0000259" key="8">
    <source>
        <dbReference type="Pfam" id="PF00081"/>
    </source>
</evidence>
<sequence>MALFMKVQASSLIAGFRRLRPVSGRRSLAASGTVGLKAPPYPLDALVPHMSKQTLELHWGKHHRAYVDDANRYIPGSYSLVEILLKRWTGPMDINAVSEAWNHTFFWESMKPNGGGAPTGELAKAIARDFGSFDKFKEDFKAAGMTQLGSGWAWLISDKSGKLSITQTPNAMNPLLRDELKPILTVDLWEHAYYIDFQDRREDYLTTFIEKLIDWDVVAKRYDAKYGELFPWCK</sequence>
<protein>
    <recommendedName>
        <fullName evidence="3 7">Superoxide dismutase</fullName>
        <ecNumber evidence="3 7">1.15.1.1</ecNumber>
    </recommendedName>
</protein>
<feature type="domain" description="Manganese/iron superoxide dismutase N-terminal" evidence="8">
    <location>
        <begin position="38"/>
        <end position="111"/>
    </location>
</feature>
<dbReference type="GO" id="GO:0046872">
    <property type="term" value="F:metal ion binding"/>
    <property type="evidence" value="ECO:0007669"/>
    <property type="project" value="UniProtKB-KW"/>
</dbReference>
<evidence type="ECO:0000256" key="2">
    <source>
        <dbReference type="ARBA" id="ARBA00008714"/>
    </source>
</evidence>
<gene>
    <name evidence="10" type="primary">fsd3</name>
    <name evidence="10" type="ORF">VOLCADRAFT_85878</name>
</gene>
<dbReference type="STRING" id="3068.D8TH85"/>
<dbReference type="InterPro" id="IPR036324">
    <property type="entry name" value="Mn/Fe_SOD_N_sf"/>
</dbReference>
<evidence type="ECO:0000259" key="9">
    <source>
        <dbReference type="Pfam" id="PF02777"/>
    </source>
</evidence>
<organism evidence="11">
    <name type="scientific">Volvox carteri f. nagariensis</name>
    <dbReference type="NCBI Taxonomy" id="3068"/>
    <lineage>
        <taxon>Eukaryota</taxon>
        <taxon>Viridiplantae</taxon>
        <taxon>Chlorophyta</taxon>
        <taxon>core chlorophytes</taxon>
        <taxon>Chlorophyceae</taxon>
        <taxon>CS clade</taxon>
        <taxon>Chlamydomonadales</taxon>
        <taxon>Volvocaceae</taxon>
        <taxon>Volvox</taxon>
    </lineage>
</organism>
<dbReference type="AlphaFoldDB" id="D8TH85"/>
<dbReference type="PANTHER" id="PTHR42769">
    <property type="entry name" value="SUPEROXIDE DISMUTASE"/>
    <property type="match status" value="1"/>
</dbReference>
<evidence type="ECO:0000256" key="4">
    <source>
        <dbReference type="ARBA" id="ARBA00022723"/>
    </source>
</evidence>
<evidence type="ECO:0000313" key="11">
    <source>
        <dbReference type="Proteomes" id="UP000001058"/>
    </source>
</evidence>
<dbReference type="GO" id="GO:0004784">
    <property type="term" value="F:superoxide dismutase activity"/>
    <property type="evidence" value="ECO:0007669"/>
    <property type="project" value="UniProtKB-EC"/>
</dbReference>
<dbReference type="PIRSF" id="PIRSF000349">
    <property type="entry name" value="SODismutase"/>
    <property type="match status" value="1"/>
</dbReference>
<feature type="binding site" evidence="6">
    <location>
        <position position="187"/>
    </location>
    <ligand>
        <name>Mn(2+)</name>
        <dbReference type="ChEBI" id="CHEBI:29035"/>
    </ligand>
</feature>